<feature type="region of interest" description="Disordered" evidence="2">
    <location>
        <begin position="36"/>
        <end position="69"/>
    </location>
</feature>
<dbReference type="Proteomes" id="UP001165041">
    <property type="component" value="Unassembled WGS sequence"/>
</dbReference>
<dbReference type="AlphaFoldDB" id="A0A9W6V722"/>
<dbReference type="InterPro" id="IPR053952">
    <property type="entry name" value="K_trans_C"/>
</dbReference>
<organism evidence="4 5">
    <name type="scientific">Kitasatospora phosalacinea</name>
    <dbReference type="NCBI Taxonomy" id="2065"/>
    <lineage>
        <taxon>Bacteria</taxon>
        <taxon>Bacillati</taxon>
        <taxon>Actinomycetota</taxon>
        <taxon>Actinomycetes</taxon>
        <taxon>Kitasatosporales</taxon>
        <taxon>Streptomycetaceae</taxon>
        <taxon>Kitasatospora</taxon>
    </lineage>
</organism>
<keyword evidence="1" id="KW-0813">Transport</keyword>
<keyword evidence="1" id="KW-0769">Symport</keyword>
<dbReference type="Pfam" id="PF22776">
    <property type="entry name" value="K_trans_C"/>
    <property type="match status" value="1"/>
</dbReference>
<comment type="caution">
    <text evidence="4">The sequence shown here is derived from an EMBL/GenBank/DDBJ whole genome shotgun (WGS) entry which is preliminary data.</text>
</comment>
<accession>A0A9W6V722</accession>
<name>A0A9W6V722_9ACTN</name>
<reference evidence="4" key="1">
    <citation type="submission" date="2023-02" db="EMBL/GenBank/DDBJ databases">
        <title>Kitasatospora phosalacinea NBRC 14627.</title>
        <authorList>
            <person name="Ichikawa N."/>
            <person name="Sato H."/>
            <person name="Tonouchi N."/>
        </authorList>
    </citation>
    <scope>NUCLEOTIDE SEQUENCE</scope>
    <source>
        <strain evidence="4">NBRC 14627</strain>
    </source>
</reference>
<evidence type="ECO:0000313" key="5">
    <source>
        <dbReference type="Proteomes" id="UP001165041"/>
    </source>
</evidence>
<proteinExistence type="predicted"/>
<feature type="domain" description="K+ potassium transporter C-terminal" evidence="3">
    <location>
        <begin position="66"/>
        <end position="155"/>
    </location>
</feature>
<feature type="region of interest" description="Disordered" evidence="2">
    <location>
        <begin position="153"/>
        <end position="204"/>
    </location>
</feature>
<evidence type="ECO:0000256" key="1">
    <source>
        <dbReference type="ARBA" id="ARBA00022847"/>
    </source>
</evidence>
<sequence length="204" mass="21976">MPIDRSDTFARRAASATVISPARIDSTIRTFSSGGSADGLTMIDQTPSSSRTRNKRALPQSPTRDIDDLGYGEDGIVHVTARFGYMETPGVPATLALLDPADTEGVLDLDRASYFLSKIELRRGKQPTMATWRKRLFIATSYITADAVEHVGLPPGPDGDHGVAHRGVKVRQGPKAASSSSRKRRESRQDAVRTTGSALGRAIL</sequence>
<evidence type="ECO:0000259" key="3">
    <source>
        <dbReference type="Pfam" id="PF22776"/>
    </source>
</evidence>
<gene>
    <name evidence="4" type="ORF">Kpho02_70620</name>
</gene>
<protein>
    <recommendedName>
        <fullName evidence="3">K+ potassium transporter C-terminal domain-containing protein</fullName>
    </recommendedName>
</protein>
<dbReference type="EMBL" id="BSSA01000039">
    <property type="protein sequence ID" value="GLW74765.1"/>
    <property type="molecule type" value="Genomic_DNA"/>
</dbReference>
<evidence type="ECO:0000256" key="2">
    <source>
        <dbReference type="SAM" id="MobiDB-lite"/>
    </source>
</evidence>
<evidence type="ECO:0000313" key="4">
    <source>
        <dbReference type="EMBL" id="GLW74765.1"/>
    </source>
</evidence>
<dbReference type="GO" id="GO:0015293">
    <property type="term" value="F:symporter activity"/>
    <property type="evidence" value="ECO:0007669"/>
    <property type="project" value="UniProtKB-KW"/>
</dbReference>